<dbReference type="EMBL" id="QNUK01000267">
    <property type="protein sequence ID" value="KAF5896703.1"/>
    <property type="molecule type" value="Genomic_DNA"/>
</dbReference>
<evidence type="ECO:0000313" key="5">
    <source>
        <dbReference type="Proteomes" id="UP000727407"/>
    </source>
</evidence>
<dbReference type="InterPro" id="IPR013783">
    <property type="entry name" value="Ig-like_fold"/>
</dbReference>
<accession>A0A8J4X7X7</accession>
<protein>
    <submittedName>
        <fullName evidence="4">Carcinoembryonic antigen-related cell adhesion molecule 5-like</fullName>
    </submittedName>
</protein>
<sequence length="109" mass="12232">MTGNPVTLTCTLKLQSAGWKFYWIKDSNETETETSHYFIKSVSVSDGEKPKPVLISDLKEPAMTGNPVTLTCTLKLQSAGWKFYWIKDSNETETETSHYFIKSVSVSDG</sequence>
<comment type="caution">
    <text evidence="4">The sequence shown here is derived from an EMBL/GenBank/DDBJ whole genome shotgun (WGS) entry which is preliminary data.</text>
</comment>
<dbReference type="SUPFAM" id="SSF48726">
    <property type="entry name" value="Immunoglobulin"/>
    <property type="match status" value="2"/>
</dbReference>
<keyword evidence="1" id="KW-0732">Signal</keyword>
<evidence type="ECO:0000256" key="2">
    <source>
        <dbReference type="ARBA" id="ARBA00023157"/>
    </source>
</evidence>
<name>A0A8J4X7X7_CLAMG</name>
<evidence type="ECO:0000259" key="3">
    <source>
        <dbReference type="PROSITE" id="PS50835"/>
    </source>
</evidence>
<reference evidence="4" key="1">
    <citation type="submission" date="2020-07" db="EMBL/GenBank/DDBJ databases">
        <title>Clarias magur genome sequencing, assembly and annotation.</title>
        <authorList>
            <person name="Kushwaha B."/>
            <person name="Kumar R."/>
            <person name="Das P."/>
            <person name="Joshi C.G."/>
            <person name="Kumar D."/>
            <person name="Nagpure N.S."/>
            <person name="Pandey M."/>
            <person name="Agarwal S."/>
            <person name="Srivastava S."/>
            <person name="Singh M."/>
            <person name="Sahoo L."/>
            <person name="Jayasankar P."/>
            <person name="Meher P.K."/>
            <person name="Koringa P.G."/>
            <person name="Iquebal M.A."/>
            <person name="Das S.P."/>
            <person name="Bit A."/>
            <person name="Patnaik S."/>
            <person name="Patel N."/>
            <person name="Shah T.M."/>
            <person name="Hinsu A."/>
            <person name="Jena J.K."/>
        </authorList>
    </citation>
    <scope>NUCLEOTIDE SEQUENCE</scope>
    <source>
        <strain evidence="4">CIFAMagur01</strain>
        <tissue evidence="4">Testis</tissue>
    </source>
</reference>
<feature type="domain" description="Ig-like" evidence="3">
    <location>
        <begin position="50"/>
        <end position="109"/>
    </location>
</feature>
<dbReference type="AlphaFoldDB" id="A0A8J4X7X7"/>
<feature type="non-terminal residue" evidence="4">
    <location>
        <position position="1"/>
    </location>
</feature>
<dbReference type="GO" id="GO:0009897">
    <property type="term" value="C:external side of plasma membrane"/>
    <property type="evidence" value="ECO:0007669"/>
    <property type="project" value="TreeGrafter"/>
</dbReference>
<dbReference type="InterPro" id="IPR036179">
    <property type="entry name" value="Ig-like_dom_sf"/>
</dbReference>
<evidence type="ECO:0000313" key="4">
    <source>
        <dbReference type="EMBL" id="KAF5896703.1"/>
    </source>
</evidence>
<dbReference type="InterPro" id="IPR007110">
    <property type="entry name" value="Ig-like_dom"/>
</dbReference>
<keyword evidence="5" id="KW-1185">Reference proteome</keyword>
<keyword evidence="2" id="KW-1015">Disulfide bond</keyword>
<dbReference type="PROSITE" id="PS50835">
    <property type="entry name" value="IG_LIKE"/>
    <property type="match status" value="1"/>
</dbReference>
<dbReference type="GO" id="GO:0004888">
    <property type="term" value="F:transmembrane signaling receptor activity"/>
    <property type="evidence" value="ECO:0007669"/>
    <property type="project" value="TreeGrafter"/>
</dbReference>
<evidence type="ECO:0000256" key="1">
    <source>
        <dbReference type="ARBA" id="ARBA00022729"/>
    </source>
</evidence>
<dbReference type="GO" id="GO:0007166">
    <property type="term" value="P:cell surface receptor signaling pathway"/>
    <property type="evidence" value="ECO:0007669"/>
    <property type="project" value="TreeGrafter"/>
</dbReference>
<dbReference type="PANTHER" id="PTHR11481">
    <property type="entry name" value="IMMUNOGLOBULIN FC RECEPTOR"/>
    <property type="match status" value="1"/>
</dbReference>
<dbReference type="GO" id="GO:0006955">
    <property type="term" value="P:immune response"/>
    <property type="evidence" value="ECO:0007669"/>
    <property type="project" value="TreeGrafter"/>
</dbReference>
<proteinExistence type="predicted"/>
<dbReference type="Proteomes" id="UP000727407">
    <property type="component" value="Unassembled WGS sequence"/>
</dbReference>
<gene>
    <name evidence="4" type="ORF">DAT39_013596</name>
</gene>
<dbReference type="PANTHER" id="PTHR11481:SF64">
    <property type="entry name" value="FC RECEPTOR-LIKE PROTEIN 4"/>
    <property type="match status" value="1"/>
</dbReference>
<dbReference type="InterPro" id="IPR050488">
    <property type="entry name" value="Ig_Fc_receptor"/>
</dbReference>
<dbReference type="OrthoDB" id="6151406at2759"/>
<dbReference type="Gene3D" id="2.60.40.10">
    <property type="entry name" value="Immunoglobulins"/>
    <property type="match status" value="2"/>
</dbReference>
<organism evidence="4 5">
    <name type="scientific">Clarias magur</name>
    <name type="common">Asian catfish</name>
    <name type="synonym">Macropteronotus magur</name>
    <dbReference type="NCBI Taxonomy" id="1594786"/>
    <lineage>
        <taxon>Eukaryota</taxon>
        <taxon>Metazoa</taxon>
        <taxon>Chordata</taxon>
        <taxon>Craniata</taxon>
        <taxon>Vertebrata</taxon>
        <taxon>Euteleostomi</taxon>
        <taxon>Actinopterygii</taxon>
        <taxon>Neopterygii</taxon>
        <taxon>Teleostei</taxon>
        <taxon>Ostariophysi</taxon>
        <taxon>Siluriformes</taxon>
        <taxon>Clariidae</taxon>
        <taxon>Clarias</taxon>
    </lineage>
</organism>